<evidence type="ECO:0000313" key="1">
    <source>
        <dbReference type="Proteomes" id="UP000095286"/>
    </source>
</evidence>
<name>A0AC35U6L1_9BILA</name>
<organism evidence="1 2">
    <name type="scientific">Rhabditophanes sp. KR3021</name>
    <dbReference type="NCBI Taxonomy" id="114890"/>
    <lineage>
        <taxon>Eukaryota</taxon>
        <taxon>Metazoa</taxon>
        <taxon>Ecdysozoa</taxon>
        <taxon>Nematoda</taxon>
        <taxon>Chromadorea</taxon>
        <taxon>Rhabditida</taxon>
        <taxon>Tylenchina</taxon>
        <taxon>Panagrolaimomorpha</taxon>
        <taxon>Strongyloidoidea</taxon>
        <taxon>Alloionematidae</taxon>
        <taxon>Rhabditophanes</taxon>
    </lineage>
</organism>
<proteinExistence type="predicted"/>
<dbReference type="WBParaSite" id="RSKR_0000858100.1">
    <property type="protein sequence ID" value="RSKR_0000858100.1"/>
    <property type="gene ID" value="RSKR_0000858100"/>
</dbReference>
<evidence type="ECO:0000313" key="2">
    <source>
        <dbReference type="WBParaSite" id="RSKR_0000858100.1"/>
    </source>
</evidence>
<protein>
    <submittedName>
        <fullName evidence="2">Uncharacterized protein</fullName>
    </submittedName>
</protein>
<reference evidence="2" key="1">
    <citation type="submission" date="2016-11" db="UniProtKB">
        <authorList>
            <consortium name="WormBaseParasite"/>
        </authorList>
    </citation>
    <scope>IDENTIFICATION</scope>
    <source>
        <strain evidence="2">KR3021</strain>
    </source>
</reference>
<sequence>MTDPYQCLRASTIGVAGWSILYCLIQFAILGWQVSYVRGLTWEYENRQIPYTRGLDGFAARFPGLYQLYSETPERRRVNAMFTIVIICLILTFVHLFVSVSLLYGTIKRCPAAIWPWFCSVVPNIMLCTAYAVLWWSGDVFNQQLTMSVAEFIMSIGVNTVAFVIVLFYYLRLTGSLTSSKPAGFRSQQLSRAPSQKTYRRNDPNKHFFADYQLNDGQREPVSKGEVPPWRTQWDPNPPKPFVREFVRESRREAYNRNKSHSPHKQPNRPRSRMQYQCVPHAYNPQEVGQGRSRSHHEIRQPPYTHYQS</sequence>
<dbReference type="Proteomes" id="UP000095286">
    <property type="component" value="Unplaced"/>
</dbReference>
<accession>A0AC35U6L1</accession>